<evidence type="ECO:0000313" key="8">
    <source>
        <dbReference type="EMBL" id="RJX44603.1"/>
    </source>
</evidence>
<dbReference type="Proteomes" id="UP000276588">
    <property type="component" value="Unassembled WGS sequence"/>
</dbReference>
<keyword evidence="2" id="KW-1003">Cell membrane</keyword>
<gene>
    <name evidence="8" type="ORF">DM826_03035</name>
</gene>
<dbReference type="SUPFAM" id="SSF82866">
    <property type="entry name" value="Multidrug efflux transporter AcrB transmembrane domain"/>
    <property type="match status" value="2"/>
</dbReference>
<reference evidence="8 9" key="1">
    <citation type="submission" date="2018-06" db="EMBL/GenBank/DDBJ databases">
        <title>Halonotius sp. F13-13 a new haloarchaeeon isolated from a solar saltern from Isla Cristina, Huelva, Spain.</title>
        <authorList>
            <person name="Duran-Viseras A."/>
            <person name="Sanchez-Porro C."/>
            <person name="Ventosa A."/>
        </authorList>
    </citation>
    <scope>NUCLEOTIDE SEQUENCE [LARGE SCALE GENOMIC DNA]</scope>
    <source>
        <strain evidence="8 9">F13-13</strain>
    </source>
</reference>
<evidence type="ECO:0000256" key="1">
    <source>
        <dbReference type="ARBA" id="ARBA00004651"/>
    </source>
</evidence>
<keyword evidence="3 6" id="KW-0812">Transmembrane</keyword>
<proteinExistence type="predicted"/>
<feature type="transmembrane region" description="Helical" evidence="6">
    <location>
        <begin position="751"/>
        <end position="773"/>
    </location>
</feature>
<evidence type="ECO:0000256" key="3">
    <source>
        <dbReference type="ARBA" id="ARBA00022692"/>
    </source>
</evidence>
<dbReference type="InterPro" id="IPR004869">
    <property type="entry name" value="MMPL_dom"/>
</dbReference>
<keyword evidence="4 6" id="KW-1133">Transmembrane helix</keyword>
<feature type="transmembrane region" description="Helical" evidence="6">
    <location>
        <begin position="330"/>
        <end position="349"/>
    </location>
</feature>
<dbReference type="AlphaFoldDB" id="A0A3A6PQS2"/>
<accession>A0A3A6PQS2</accession>
<feature type="transmembrane region" description="Helical" evidence="6">
    <location>
        <begin position="779"/>
        <end position="805"/>
    </location>
</feature>
<dbReference type="RefSeq" id="WP_120101319.1">
    <property type="nucleotide sequence ID" value="NZ_QKNY01000004.1"/>
</dbReference>
<dbReference type="PANTHER" id="PTHR33406">
    <property type="entry name" value="MEMBRANE PROTEIN MJ1562-RELATED"/>
    <property type="match status" value="1"/>
</dbReference>
<comment type="subcellular location">
    <subcellularLocation>
        <location evidence="1">Cell membrane</location>
        <topology evidence="1">Multi-pass membrane protein</topology>
    </subcellularLocation>
</comment>
<keyword evidence="5 6" id="KW-0472">Membrane</keyword>
<feature type="transmembrane region" description="Helical" evidence="6">
    <location>
        <begin position="649"/>
        <end position="671"/>
    </location>
</feature>
<dbReference type="EMBL" id="QKNY01000004">
    <property type="protein sequence ID" value="RJX44603.1"/>
    <property type="molecule type" value="Genomic_DNA"/>
</dbReference>
<feature type="transmembrane region" description="Helical" evidence="6">
    <location>
        <begin position="261"/>
        <end position="283"/>
    </location>
</feature>
<protein>
    <submittedName>
        <fullName evidence="8">RND transporter</fullName>
    </submittedName>
</protein>
<comment type="caution">
    <text evidence="8">The sequence shown here is derived from an EMBL/GenBank/DDBJ whole genome shotgun (WGS) entry which is preliminary data.</text>
</comment>
<feature type="domain" description="SSD" evidence="7">
    <location>
        <begin position="261"/>
        <end position="386"/>
    </location>
</feature>
<organism evidence="8 9">
    <name type="scientific">Halonotius aquaticus</name>
    <dbReference type="NCBI Taxonomy" id="2216978"/>
    <lineage>
        <taxon>Archaea</taxon>
        <taxon>Methanobacteriati</taxon>
        <taxon>Methanobacteriota</taxon>
        <taxon>Stenosarchaea group</taxon>
        <taxon>Halobacteria</taxon>
        <taxon>Halobacteriales</taxon>
        <taxon>Haloferacaceae</taxon>
        <taxon>Halonotius</taxon>
    </lineage>
</organism>
<dbReference type="GO" id="GO:0005886">
    <property type="term" value="C:plasma membrane"/>
    <property type="evidence" value="ECO:0007669"/>
    <property type="project" value="UniProtKB-SubCell"/>
</dbReference>
<evidence type="ECO:0000256" key="2">
    <source>
        <dbReference type="ARBA" id="ARBA00022475"/>
    </source>
</evidence>
<dbReference type="PROSITE" id="PS50156">
    <property type="entry name" value="SSD"/>
    <property type="match status" value="2"/>
</dbReference>
<keyword evidence="9" id="KW-1185">Reference proteome</keyword>
<feature type="transmembrane region" description="Helical" evidence="6">
    <location>
        <begin position="705"/>
        <end position="723"/>
    </location>
</feature>
<dbReference type="Pfam" id="PF03176">
    <property type="entry name" value="MMPL"/>
    <property type="match status" value="2"/>
</dbReference>
<feature type="transmembrane region" description="Helical" evidence="6">
    <location>
        <begin position="678"/>
        <end position="699"/>
    </location>
</feature>
<feature type="transmembrane region" description="Helical" evidence="6">
    <location>
        <begin position="235"/>
        <end position="254"/>
    </location>
</feature>
<evidence type="ECO:0000259" key="7">
    <source>
        <dbReference type="PROSITE" id="PS50156"/>
    </source>
</evidence>
<feature type="transmembrane region" description="Helical" evidence="6">
    <location>
        <begin position="289"/>
        <end position="309"/>
    </location>
</feature>
<dbReference type="Gene3D" id="1.20.1640.10">
    <property type="entry name" value="Multidrug efflux transporter AcrB transmembrane domain"/>
    <property type="match status" value="2"/>
</dbReference>
<feature type="transmembrane region" description="Helical" evidence="6">
    <location>
        <begin position="361"/>
        <end position="383"/>
    </location>
</feature>
<dbReference type="InterPro" id="IPR050545">
    <property type="entry name" value="Mycobact_MmpL"/>
</dbReference>
<feature type="transmembrane region" description="Helical" evidence="6">
    <location>
        <begin position="427"/>
        <end position="446"/>
    </location>
</feature>
<evidence type="ECO:0000256" key="4">
    <source>
        <dbReference type="ARBA" id="ARBA00022989"/>
    </source>
</evidence>
<feature type="domain" description="SSD" evidence="7">
    <location>
        <begin position="674"/>
        <end position="804"/>
    </location>
</feature>
<name>A0A3A6PQS2_9EURY</name>
<dbReference type="PANTHER" id="PTHR33406:SF13">
    <property type="entry name" value="MEMBRANE PROTEIN YDFJ"/>
    <property type="match status" value="1"/>
</dbReference>
<evidence type="ECO:0000256" key="6">
    <source>
        <dbReference type="SAM" id="Phobius"/>
    </source>
</evidence>
<evidence type="ECO:0000313" key="9">
    <source>
        <dbReference type="Proteomes" id="UP000276588"/>
    </source>
</evidence>
<evidence type="ECO:0000256" key="5">
    <source>
        <dbReference type="ARBA" id="ARBA00023136"/>
    </source>
</evidence>
<sequence>MADRGLDLEPSLNALNSLILGRPVAVVVAFLAVTAFLMGGIGMIQTVEDQSDAFSEDIDAQEALDAVNEEFGATFGDDEESTQLLQDSQNTLSKPALLRSLDVIKRTNERAELRLTDATGPATIIAQEIDPTAESYAAQRRAISRASDTELKTAVRQSADRPGFQALVSEDFNRRSASASASITVLTHSFPPQGDNLQEVQLGVKEIADRSDGDIRVFGLGITNSETANVIGDSLGIVMPAVLGLILLFLIVAYRDPFDLILGLVALLLSLLWTFGFIGYAGIPFDQNMISVPILLLAVGIDFGIHIVNRYREEKGRGFDVREAMTITNSQLAVAFLIVTVTTVFGFGANLTSNFEPTRNFAIVASVGIIFTFLIFSFFLPSAKIIADRNRKRFNIPSFGSSPLATEESILGRALPAVASVSKRAPVTLLLIFLVVSGGAAAYGAGVDRSFEQEDFLPPEDLPDYIENLPEPFAPSEYTAAGSINFIEDNFAAGNDDQITMYIEGPFTRDSALESVYRTTKEPPDTYLTTGNRAETTSIITVIQSYADRDPEFAALVARNDRDGNGVPDRNLEQIYDALEASPAGDRADEYLTDDRRAIRVEFAVESDASQGEITADSREYTEDFRYTATATGTIVVFQAVTDLIFQSAFQSLFLAIGLTGVFLIGVYWLLDRKPLLGVVNVLPILVTVAVLLATMRVLGLSLNAVTATILSITVGVGVAYSVHMTHRFIDEYTGGASTDKSLRITLQGTGGALVGSMLTTSIGTGALVLAISPILGQFGLLMAVSVFYSFVTAIVVFPSAAYVWARYDQGRSFRDWLWEQTNSTPQFASHED</sequence>
<dbReference type="InterPro" id="IPR000731">
    <property type="entry name" value="SSD"/>
</dbReference>
<dbReference type="OrthoDB" id="42357at2157"/>